<keyword evidence="1" id="KW-0812">Transmembrane</keyword>
<dbReference type="Proteomes" id="UP000183376">
    <property type="component" value="Chromosome I"/>
</dbReference>
<evidence type="ECO:0000313" key="2">
    <source>
        <dbReference type="EMBL" id="SDM46316.1"/>
    </source>
</evidence>
<keyword evidence="3" id="KW-1185">Reference proteome</keyword>
<proteinExistence type="predicted"/>
<evidence type="ECO:0000313" key="3">
    <source>
        <dbReference type="Proteomes" id="UP000183376"/>
    </source>
</evidence>
<feature type="transmembrane region" description="Helical" evidence="1">
    <location>
        <begin position="95"/>
        <end position="115"/>
    </location>
</feature>
<evidence type="ECO:0000256" key="1">
    <source>
        <dbReference type="SAM" id="Phobius"/>
    </source>
</evidence>
<feature type="transmembrane region" description="Helical" evidence="1">
    <location>
        <begin position="61"/>
        <end position="83"/>
    </location>
</feature>
<sequence length="160" mass="16265">MAAPRHARDGEQMTTQVPKAPVWSEVALVGAGALTAWWLVGDQSSQVPPGTQLDYYMRLPAYSPAVDIAIGVAGVVIGVALLVRAKGLWRLPFTGAFLLGAVLGVFGRVLTAGGIGANIGAGLVFMIGLPLTGLCIAGLLIGSKLAARSTPDVGTSSSPT</sequence>
<reference evidence="2 3" key="1">
    <citation type="submission" date="2016-10" db="EMBL/GenBank/DDBJ databases">
        <authorList>
            <person name="de Groot N.N."/>
        </authorList>
    </citation>
    <scope>NUCLEOTIDE SEQUENCE [LARGE SCALE GENOMIC DNA]</scope>
    <source>
        <strain evidence="2 3">DSM 44149</strain>
    </source>
</reference>
<keyword evidence="1" id="KW-0472">Membrane</keyword>
<gene>
    <name evidence="2" type="ORF">SAMN04489726_1749</name>
</gene>
<feature type="transmembrane region" description="Helical" evidence="1">
    <location>
        <begin position="121"/>
        <end position="141"/>
    </location>
</feature>
<dbReference type="EMBL" id="LT629701">
    <property type="protein sequence ID" value="SDM46316.1"/>
    <property type="molecule type" value="Genomic_DNA"/>
</dbReference>
<protein>
    <submittedName>
        <fullName evidence="2">Uncharacterized protein</fullName>
    </submittedName>
</protein>
<accession>A0A1G9TF14</accession>
<keyword evidence="1" id="KW-1133">Transmembrane helix</keyword>
<name>A0A1G9TF14_ALLAB</name>
<organism evidence="2 3">
    <name type="scientific">Allokutzneria albata</name>
    <name type="common">Kibdelosporangium albatum</name>
    <dbReference type="NCBI Taxonomy" id="211114"/>
    <lineage>
        <taxon>Bacteria</taxon>
        <taxon>Bacillati</taxon>
        <taxon>Actinomycetota</taxon>
        <taxon>Actinomycetes</taxon>
        <taxon>Pseudonocardiales</taxon>
        <taxon>Pseudonocardiaceae</taxon>
        <taxon>Allokutzneria</taxon>
    </lineage>
</organism>
<dbReference type="AlphaFoldDB" id="A0A1G9TF14"/>
<feature type="transmembrane region" description="Helical" evidence="1">
    <location>
        <begin position="20"/>
        <end position="41"/>
    </location>
</feature>